<organism evidence="1 2">
    <name type="scientific">Geopseudomonas sagittaria</name>
    <dbReference type="NCBI Taxonomy" id="1135990"/>
    <lineage>
        <taxon>Bacteria</taxon>
        <taxon>Pseudomonadati</taxon>
        <taxon>Pseudomonadota</taxon>
        <taxon>Gammaproteobacteria</taxon>
        <taxon>Pseudomonadales</taxon>
        <taxon>Pseudomonadaceae</taxon>
        <taxon>Geopseudomonas</taxon>
    </lineage>
</organism>
<protein>
    <submittedName>
        <fullName evidence="1">Uncharacterized protein</fullName>
    </submittedName>
</protein>
<keyword evidence="2" id="KW-1185">Reference proteome</keyword>
<name>A0A1I5Q3T1_9GAMM</name>
<reference evidence="2" key="1">
    <citation type="submission" date="2016-10" db="EMBL/GenBank/DDBJ databases">
        <authorList>
            <person name="Varghese N."/>
            <person name="Submissions S."/>
        </authorList>
    </citation>
    <scope>NUCLEOTIDE SEQUENCE [LARGE SCALE GENOMIC DNA]</scope>
    <source>
        <strain evidence="2">JCM 18195</strain>
    </source>
</reference>
<proteinExistence type="predicted"/>
<sequence length="271" mass="28999">MSLLSPDRYLAVLGPTRVQLARRRGSQLDNLGSAACASRDLGDWAGAVDALEQLLRACPGRRGELAVVLGEHFAHFTLVPWSDAIGTPEELSAYARLRFEEIYGSEAAGWALQLSPEAAGQPRLAVAIAEGLLERLTGLAKTAGLRLVSVQPYLMSAFNRLCRPLVGGDFLFLLAEPERSCLLVAREGRWVAVRSTAGSDSDAALAVLLERESELQELEAQSPLAVYIHAPGRADLAPPPVHGLLPQVLGQPRAAPDEAPDPLWAMAETVS</sequence>
<dbReference type="EMBL" id="FOXM01000002">
    <property type="protein sequence ID" value="SFP41018.1"/>
    <property type="molecule type" value="Genomic_DNA"/>
</dbReference>
<accession>A0A1I5Q3T1</accession>
<evidence type="ECO:0000313" key="1">
    <source>
        <dbReference type="EMBL" id="SFP41018.1"/>
    </source>
</evidence>
<gene>
    <name evidence="1" type="ORF">SAMN05216229_102180</name>
</gene>
<dbReference type="AlphaFoldDB" id="A0A1I5Q3T1"/>
<dbReference type="OrthoDB" id="5608596at2"/>
<evidence type="ECO:0000313" key="2">
    <source>
        <dbReference type="Proteomes" id="UP000243084"/>
    </source>
</evidence>
<dbReference type="RefSeq" id="WP_092428226.1">
    <property type="nucleotide sequence ID" value="NZ_FOXM01000002.1"/>
</dbReference>
<dbReference type="Proteomes" id="UP000243084">
    <property type="component" value="Unassembled WGS sequence"/>
</dbReference>